<sequence length="62" mass="7000">MTILLVLIPLSLVLLIVAIGAFVWAVRKGQFDDLDTPALDVLHDDEPPSRVRRHEDRDDHAD</sequence>
<dbReference type="RefSeq" id="WP_126536418.1">
    <property type="nucleotide sequence ID" value="NZ_AP018560.1"/>
</dbReference>
<evidence type="ECO:0000313" key="3">
    <source>
        <dbReference type="Proteomes" id="UP000270530"/>
    </source>
</evidence>
<organism evidence="2 3">
    <name type="scientific">Aerosticca soli</name>
    <dbReference type="NCBI Taxonomy" id="2010829"/>
    <lineage>
        <taxon>Bacteria</taxon>
        <taxon>Pseudomonadati</taxon>
        <taxon>Pseudomonadota</taxon>
        <taxon>Gammaproteobacteria</taxon>
        <taxon>Lysobacterales</taxon>
        <taxon>Rhodanobacteraceae</taxon>
        <taxon>Aerosticca</taxon>
    </lineage>
</organism>
<accession>A0A2Z6E2P5</accession>
<dbReference type="OrthoDB" id="9802763at2"/>
<dbReference type="PANTHER" id="PTHR41532">
    <property type="entry name" value="FIXS PROTEIN"/>
    <property type="match status" value="1"/>
</dbReference>
<evidence type="ECO:0000313" key="2">
    <source>
        <dbReference type="EMBL" id="BBD79346.1"/>
    </source>
</evidence>
<protein>
    <submittedName>
        <fullName evidence="2">Type cbb3 cytochrome oxidase biogenesis protein CcoS</fullName>
    </submittedName>
</protein>
<keyword evidence="3" id="KW-1185">Reference proteome</keyword>
<feature type="region of interest" description="Disordered" evidence="1">
    <location>
        <begin position="42"/>
        <end position="62"/>
    </location>
</feature>
<dbReference type="EMBL" id="AP018560">
    <property type="protein sequence ID" value="BBD79346.1"/>
    <property type="molecule type" value="Genomic_DNA"/>
</dbReference>
<reference evidence="3" key="1">
    <citation type="submission" date="2018-04" db="EMBL/GenBank/DDBJ databases">
        <authorList>
            <person name="Watanabe M."/>
            <person name="Kojima H."/>
        </authorList>
    </citation>
    <scope>NUCLEOTIDE SEQUENCE [LARGE SCALE GENOMIC DNA]</scope>
    <source>
        <strain evidence="3">Dysh456</strain>
    </source>
</reference>
<name>A0A2Z6E2P5_9GAMM</name>
<reference evidence="3" key="2">
    <citation type="submission" date="2018-06" db="EMBL/GenBank/DDBJ databases">
        <title>Genome sequence of Rhodanobacteraceae bacterium strain Dysh456.</title>
        <authorList>
            <person name="Fukui M."/>
        </authorList>
    </citation>
    <scope>NUCLEOTIDE SEQUENCE [LARGE SCALE GENOMIC DNA]</scope>
    <source>
        <strain evidence="3">Dysh456</strain>
    </source>
</reference>
<gene>
    <name evidence="2" type="ORF">ALSL_0680</name>
</gene>
<proteinExistence type="predicted"/>
<evidence type="ECO:0000256" key="1">
    <source>
        <dbReference type="SAM" id="MobiDB-lite"/>
    </source>
</evidence>
<dbReference type="InterPro" id="IPR004714">
    <property type="entry name" value="Cyt_oxidase_maturation_cbb3"/>
</dbReference>
<dbReference type="KEGG" id="rbd:ALSL_0680"/>
<dbReference type="Proteomes" id="UP000270530">
    <property type="component" value="Chromosome"/>
</dbReference>
<dbReference type="PANTHER" id="PTHR41532:SF1">
    <property type="entry name" value="FIXS PROTEIN"/>
    <property type="match status" value="1"/>
</dbReference>
<dbReference type="AlphaFoldDB" id="A0A2Z6E2P5"/>
<dbReference type="NCBIfam" id="TIGR00847">
    <property type="entry name" value="ccoS"/>
    <property type="match status" value="1"/>
</dbReference>
<dbReference type="Pfam" id="PF03597">
    <property type="entry name" value="FixS"/>
    <property type="match status" value="1"/>
</dbReference>